<dbReference type="Ensembl" id="ENSSTUT00000043969.1">
    <property type="protein sequence ID" value="ENSSTUP00000042103.1"/>
    <property type="gene ID" value="ENSSTUG00000017812.1"/>
</dbReference>
<dbReference type="SUPFAM" id="SSF52833">
    <property type="entry name" value="Thioredoxin-like"/>
    <property type="match status" value="1"/>
</dbReference>
<dbReference type="GO" id="GO:0005739">
    <property type="term" value="C:mitochondrion"/>
    <property type="evidence" value="ECO:0007669"/>
    <property type="project" value="TreeGrafter"/>
</dbReference>
<dbReference type="PIRSF" id="PIRSF000239">
    <property type="entry name" value="AHPC"/>
    <property type="match status" value="1"/>
</dbReference>
<dbReference type="PANTHER" id="PTHR43503">
    <property type="entry name" value="MCG48959-RELATED"/>
    <property type="match status" value="1"/>
</dbReference>
<dbReference type="InParanoid" id="A0A673Z5V9"/>
<dbReference type="InterPro" id="IPR036249">
    <property type="entry name" value="Thioredoxin-like_sf"/>
</dbReference>
<sequence>MKHRSQGDRGCHSSAGWGILFSHLRDYTAVCTTELEMIAHRLSGGPPWVLLGIQKESGCAFLFPVIADSHRKLAVALDVLDHDEKDKDGIPLTATVIFFIGPDKRLKLSLLYPPTMARNVDEILRVVDGLRLTAQNQVATPADWQVSQPVPLELHSLKVAKSHYIE</sequence>
<name>A0A673Z5V9_SALTR</name>
<dbReference type="GO" id="GO:0005829">
    <property type="term" value="C:cytosol"/>
    <property type="evidence" value="ECO:0007669"/>
    <property type="project" value="TreeGrafter"/>
</dbReference>
<dbReference type="AlphaFoldDB" id="A0A673Z5V9"/>
<evidence type="ECO:0000256" key="1">
    <source>
        <dbReference type="PIRSR" id="PIRSR000239-1"/>
    </source>
</evidence>
<accession>A0A673Z5V9</accession>
<dbReference type="InterPro" id="IPR024706">
    <property type="entry name" value="Peroxiredoxin_AhpC-typ"/>
</dbReference>
<reference evidence="2" key="2">
    <citation type="submission" date="2025-09" db="UniProtKB">
        <authorList>
            <consortium name="Ensembl"/>
        </authorList>
    </citation>
    <scope>IDENTIFICATION</scope>
</reference>
<keyword evidence="3" id="KW-1185">Reference proteome</keyword>
<reference evidence="2" key="1">
    <citation type="submission" date="2025-08" db="UniProtKB">
        <authorList>
            <consortium name="Ensembl"/>
        </authorList>
    </citation>
    <scope>IDENTIFICATION</scope>
</reference>
<dbReference type="Proteomes" id="UP000472277">
    <property type="component" value="Chromosome 31"/>
</dbReference>
<dbReference type="GeneTree" id="ENSGT00940000164279"/>
<feature type="active site" description="Cysteine sulfenic acid (-SOH) intermediate; for peroxidase activity" evidence="1">
    <location>
        <position position="31"/>
    </location>
</feature>
<dbReference type="Gene3D" id="3.30.1020.10">
    <property type="entry name" value="Antioxidant, Horf6, Chain A, domain2"/>
    <property type="match status" value="1"/>
</dbReference>
<protein>
    <recommendedName>
        <fullName evidence="4">Peroxiredoxin C-terminal domain-containing protein</fullName>
    </recommendedName>
</protein>
<dbReference type="GO" id="GO:0045454">
    <property type="term" value="P:cell redox homeostasis"/>
    <property type="evidence" value="ECO:0007669"/>
    <property type="project" value="TreeGrafter"/>
</dbReference>
<evidence type="ECO:0000313" key="2">
    <source>
        <dbReference type="Ensembl" id="ENSSTUP00000042103.1"/>
    </source>
</evidence>
<evidence type="ECO:0000313" key="3">
    <source>
        <dbReference type="Proteomes" id="UP000472277"/>
    </source>
</evidence>
<dbReference type="PANTHER" id="PTHR43503:SF4">
    <property type="entry name" value="PEROXIREDOXIN-6"/>
    <property type="match status" value="1"/>
</dbReference>
<organism evidence="2 3">
    <name type="scientific">Salmo trutta</name>
    <name type="common">Brown trout</name>
    <dbReference type="NCBI Taxonomy" id="8032"/>
    <lineage>
        <taxon>Eukaryota</taxon>
        <taxon>Metazoa</taxon>
        <taxon>Chordata</taxon>
        <taxon>Craniata</taxon>
        <taxon>Vertebrata</taxon>
        <taxon>Euteleostomi</taxon>
        <taxon>Actinopterygii</taxon>
        <taxon>Neopterygii</taxon>
        <taxon>Teleostei</taxon>
        <taxon>Protacanthopterygii</taxon>
        <taxon>Salmoniformes</taxon>
        <taxon>Salmonidae</taxon>
        <taxon>Salmoninae</taxon>
        <taxon>Salmo</taxon>
    </lineage>
</organism>
<proteinExistence type="predicted"/>
<dbReference type="Gene3D" id="3.40.30.10">
    <property type="entry name" value="Glutaredoxin"/>
    <property type="match status" value="1"/>
</dbReference>
<evidence type="ECO:0008006" key="4">
    <source>
        <dbReference type="Google" id="ProtNLM"/>
    </source>
</evidence>
<dbReference type="OMA" id="CTTELEM"/>